<organism evidence="8 9">
    <name type="scientific">Cyclopterus lumpus</name>
    <name type="common">Lumpsucker</name>
    <dbReference type="NCBI Taxonomy" id="8103"/>
    <lineage>
        <taxon>Eukaryota</taxon>
        <taxon>Metazoa</taxon>
        <taxon>Chordata</taxon>
        <taxon>Craniata</taxon>
        <taxon>Vertebrata</taxon>
        <taxon>Euteleostomi</taxon>
        <taxon>Actinopterygii</taxon>
        <taxon>Neopterygii</taxon>
        <taxon>Teleostei</taxon>
        <taxon>Neoteleostei</taxon>
        <taxon>Acanthomorphata</taxon>
        <taxon>Eupercaria</taxon>
        <taxon>Perciformes</taxon>
        <taxon>Cottioidei</taxon>
        <taxon>Cottales</taxon>
        <taxon>Cyclopteridae</taxon>
        <taxon>Cyclopterus</taxon>
    </lineage>
</organism>
<evidence type="ECO:0000256" key="6">
    <source>
        <dbReference type="PIRNR" id="PIRNR005992"/>
    </source>
</evidence>
<reference evidence="8" key="1">
    <citation type="submission" date="2025-08" db="UniProtKB">
        <authorList>
            <consortium name="Ensembl"/>
        </authorList>
    </citation>
    <scope>IDENTIFICATION</scope>
</reference>
<dbReference type="InterPro" id="IPR028565">
    <property type="entry name" value="MHD"/>
</dbReference>
<accession>A0A8C2Z9Y7</accession>
<comment type="similarity">
    <text evidence="2 6">Belongs to the adaptor complexes medium subunit family.</text>
</comment>
<dbReference type="GO" id="GO:0030131">
    <property type="term" value="C:clathrin adaptor complex"/>
    <property type="evidence" value="ECO:0007669"/>
    <property type="project" value="UniProtKB-UniRule"/>
</dbReference>
<dbReference type="CDD" id="cd14835">
    <property type="entry name" value="AP1_Mu_N"/>
    <property type="match status" value="1"/>
</dbReference>
<dbReference type="AlphaFoldDB" id="A0A8C2Z9Y7"/>
<dbReference type="PIRSF" id="PIRSF005992">
    <property type="entry name" value="Clathrin_mu"/>
    <property type="match status" value="1"/>
</dbReference>
<sequence length="410" mass="46956">MGNMDMNEIDHFMPILMKREEEAEVTPLVTHGSSHFLWIKHSNLYLVAMTKKNANASLVYSFLYKIVQVFKEYFKELEEESIRDNFVTVYELMDEVMDFGFPQTTDSKILQEYITQQGHKLEIGAPRPPATVTNAVSWRSEGIKYRKNEVFMDVIESVNLLVNASGCVLRSEIVGNIKLRVVLSGMPELRLGLNDKVLFEITGREKSKTVELEDVKFHQCVRLSRFENDRTISFIPPDGESELMSYRLNTSVRRTHTNTSLSNTHSHSHYIPARSNFKTRSTANNVSILVPVPSDADSPKFKTSTGSAKWVPEKSVVQWNIKSFPGGKEYIMRAHFSLPSVDSDELEAKRPITVNFEIPYFTVSGIQVRYLKIIEKSGYQALPWVRYITQSGERTDHISLRTTCRHTPTD</sequence>
<dbReference type="GO" id="GO:0006886">
    <property type="term" value="P:intracellular protein transport"/>
    <property type="evidence" value="ECO:0007669"/>
    <property type="project" value="UniProtKB-UniRule"/>
</dbReference>
<dbReference type="SUPFAM" id="SSF49447">
    <property type="entry name" value="Second domain of Mu2 adaptin subunit (ap50) of ap2 adaptor"/>
    <property type="match status" value="1"/>
</dbReference>
<dbReference type="Gene3D" id="2.60.40.1170">
    <property type="entry name" value="Mu homology domain, subdomain B"/>
    <property type="match status" value="2"/>
</dbReference>
<evidence type="ECO:0000256" key="2">
    <source>
        <dbReference type="ARBA" id="ARBA00005324"/>
    </source>
</evidence>
<name>A0A8C2Z9Y7_CYCLU</name>
<dbReference type="GeneTree" id="ENSGT00940000166725"/>
<dbReference type="Gene3D" id="3.30.450.60">
    <property type="match status" value="1"/>
</dbReference>
<evidence type="ECO:0000256" key="5">
    <source>
        <dbReference type="ARBA" id="ARBA00023136"/>
    </source>
</evidence>
<dbReference type="PANTHER" id="PTHR10529">
    <property type="entry name" value="AP COMPLEX SUBUNIT MU"/>
    <property type="match status" value="1"/>
</dbReference>
<dbReference type="InterPro" id="IPR050431">
    <property type="entry name" value="Adaptor_comp_med_subunit"/>
</dbReference>
<dbReference type="InterPro" id="IPR011012">
    <property type="entry name" value="Longin-like_dom_sf"/>
</dbReference>
<evidence type="ECO:0000256" key="4">
    <source>
        <dbReference type="ARBA" id="ARBA00022927"/>
    </source>
</evidence>
<dbReference type="Proteomes" id="UP000694565">
    <property type="component" value="Unplaced"/>
</dbReference>
<dbReference type="Pfam" id="PF01217">
    <property type="entry name" value="Clat_adaptor_s"/>
    <property type="match status" value="1"/>
</dbReference>
<dbReference type="PROSITE" id="PS51072">
    <property type="entry name" value="MHD"/>
    <property type="match status" value="1"/>
</dbReference>
<dbReference type="GO" id="GO:0016192">
    <property type="term" value="P:vesicle-mediated transport"/>
    <property type="evidence" value="ECO:0007669"/>
    <property type="project" value="InterPro"/>
</dbReference>
<evidence type="ECO:0000259" key="7">
    <source>
        <dbReference type="PROSITE" id="PS51072"/>
    </source>
</evidence>
<comment type="subcellular location">
    <subcellularLocation>
        <location evidence="1">Endomembrane system</location>
        <topology evidence="1">Peripheral membrane protein</topology>
    </subcellularLocation>
</comment>
<evidence type="ECO:0000313" key="8">
    <source>
        <dbReference type="Ensembl" id="ENSCLMP00005024183.1"/>
    </source>
</evidence>
<dbReference type="PROSITE" id="PS00990">
    <property type="entry name" value="CLAT_ADAPTOR_M_1"/>
    <property type="match status" value="1"/>
</dbReference>
<dbReference type="InterPro" id="IPR036168">
    <property type="entry name" value="AP2_Mu_C_sf"/>
</dbReference>
<evidence type="ECO:0000256" key="1">
    <source>
        <dbReference type="ARBA" id="ARBA00004184"/>
    </source>
</evidence>
<reference evidence="8" key="2">
    <citation type="submission" date="2025-09" db="UniProtKB">
        <authorList>
            <consortium name="Ensembl"/>
        </authorList>
    </citation>
    <scope>IDENTIFICATION</scope>
</reference>
<dbReference type="Ensembl" id="ENSCLMT00005025293.1">
    <property type="protein sequence ID" value="ENSCLMP00005024183.1"/>
    <property type="gene ID" value="ENSCLMG00005010707.1"/>
</dbReference>
<dbReference type="InterPro" id="IPR018240">
    <property type="entry name" value="Clathrin_mu_CS"/>
</dbReference>
<evidence type="ECO:0000313" key="9">
    <source>
        <dbReference type="Proteomes" id="UP000694565"/>
    </source>
</evidence>
<dbReference type="InterPro" id="IPR001392">
    <property type="entry name" value="Clathrin_mu"/>
</dbReference>
<dbReference type="InterPro" id="IPR022775">
    <property type="entry name" value="AP_mu_sigma_su"/>
</dbReference>
<gene>
    <name evidence="8" type="primary">ap1m3</name>
</gene>
<keyword evidence="3 6" id="KW-0813">Transport</keyword>
<dbReference type="GO" id="GO:0012505">
    <property type="term" value="C:endomembrane system"/>
    <property type="evidence" value="ECO:0007669"/>
    <property type="project" value="UniProtKB-SubCell"/>
</dbReference>
<keyword evidence="9" id="KW-1185">Reference proteome</keyword>
<keyword evidence="5" id="KW-0472">Membrane</keyword>
<dbReference type="Pfam" id="PF00928">
    <property type="entry name" value="Adap_comp_sub"/>
    <property type="match status" value="1"/>
</dbReference>
<keyword evidence="4 6" id="KW-0653">Protein transport</keyword>
<dbReference type="FunFam" id="3.30.450.60:FF:000047">
    <property type="entry name" value="AP-1 complex subunit mu-2"/>
    <property type="match status" value="1"/>
</dbReference>
<proteinExistence type="inferred from homology"/>
<feature type="domain" description="MHD" evidence="7">
    <location>
        <begin position="147"/>
        <end position="397"/>
    </location>
</feature>
<dbReference type="PRINTS" id="PR00314">
    <property type="entry name" value="CLATHRINADPT"/>
</dbReference>
<protein>
    <submittedName>
        <fullName evidence="8">Adaptor related protein complex 1 subunit mu 3</fullName>
    </submittedName>
</protein>
<dbReference type="SUPFAM" id="SSF64356">
    <property type="entry name" value="SNARE-like"/>
    <property type="match status" value="1"/>
</dbReference>
<evidence type="ECO:0000256" key="3">
    <source>
        <dbReference type="ARBA" id="ARBA00022448"/>
    </source>
</evidence>